<gene>
    <name evidence="1" type="ORF">FGS76_02050</name>
</gene>
<reference evidence="1 2" key="1">
    <citation type="submission" date="2019-05" db="EMBL/GenBank/DDBJ databases">
        <title>Genome of Alcanivorax gelatiniphagus, an oil degrading marine bacteria.</title>
        <authorList>
            <person name="Kwon K.K."/>
        </authorList>
    </citation>
    <scope>NUCLEOTIDE SEQUENCE [LARGE SCALE GENOMIC DNA]</scope>
    <source>
        <strain evidence="1 2">MEBiC 08158</strain>
    </source>
</reference>
<evidence type="ECO:0000313" key="1">
    <source>
        <dbReference type="EMBL" id="TMW14596.1"/>
    </source>
</evidence>
<accession>A0ABY2XRP5</accession>
<dbReference type="Proteomes" id="UP000739180">
    <property type="component" value="Unassembled WGS sequence"/>
</dbReference>
<dbReference type="EMBL" id="VCQT01000012">
    <property type="protein sequence ID" value="TMW14596.1"/>
    <property type="molecule type" value="Genomic_DNA"/>
</dbReference>
<organism evidence="1 2">
    <name type="scientific">Alloalcanivorax gelatiniphagus</name>
    <dbReference type="NCBI Taxonomy" id="1194167"/>
    <lineage>
        <taxon>Bacteria</taxon>
        <taxon>Pseudomonadati</taxon>
        <taxon>Pseudomonadota</taxon>
        <taxon>Gammaproteobacteria</taxon>
        <taxon>Oceanospirillales</taxon>
        <taxon>Alcanivoracaceae</taxon>
        <taxon>Alloalcanivorax</taxon>
    </lineage>
</organism>
<comment type="caution">
    <text evidence="1">The sequence shown here is derived from an EMBL/GenBank/DDBJ whole genome shotgun (WGS) entry which is preliminary data.</text>
</comment>
<evidence type="ECO:0000313" key="2">
    <source>
        <dbReference type="Proteomes" id="UP000739180"/>
    </source>
</evidence>
<name>A0ABY2XRP5_9GAMM</name>
<sequence length="236" mass="26418">MRTMAIQKKMLEMVAQALGDDLLKQVTFVGGCTTGLLLTDEFAKERVRNTNDVDLIFHVMGYVGYLDLQNQLRSQGFSVGEPDPSENMPICAMKIGNLRVDFMPDDASILGFTNRWYKDAIKSASDYNLNSKLNIRLVSPVYFLATKIEAYKGRGGNDPLTSRDIEDLLNIVDGREEIIEEIRASEVAVREYISSELGKLMDSDGFEWAISSQANGEEEEKVLYGKLKKIINLNGS</sequence>
<protein>
    <recommendedName>
        <fullName evidence="3">Nucleotidyl transferase AbiEii/AbiGii toxin family protein</fullName>
    </recommendedName>
</protein>
<evidence type="ECO:0008006" key="3">
    <source>
        <dbReference type="Google" id="ProtNLM"/>
    </source>
</evidence>
<keyword evidence="2" id="KW-1185">Reference proteome</keyword>
<proteinExistence type="predicted"/>